<evidence type="ECO:0000259" key="1">
    <source>
        <dbReference type="PROSITE" id="PS50181"/>
    </source>
</evidence>
<dbReference type="OrthoDB" id="2357258at2759"/>
<reference evidence="3" key="1">
    <citation type="submission" date="2015-06" db="EMBL/GenBank/DDBJ databases">
        <title>Expansion of signal transduction pathways in fungi by whole-genome duplication.</title>
        <authorList>
            <consortium name="DOE Joint Genome Institute"/>
            <person name="Corrochano L.M."/>
            <person name="Kuo A."/>
            <person name="Marcet-Houben M."/>
            <person name="Polaino S."/>
            <person name="Salamov A."/>
            <person name="Villalobos J.M."/>
            <person name="Alvarez M.I."/>
            <person name="Avalos J."/>
            <person name="Benito E.P."/>
            <person name="Benoit I."/>
            <person name="Burger G."/>
            <person name="Camino L.P."/>
            <person name="Canovas D."/>
            <person name="Cerda-Olmedo E."/>
            <person name="Cheng J.-F."/>
            <person name="Dominguez A."/>
            <person name="Elias M."/>
            <person name="Eslava A.P."/>
            <person name="Glaser F."/>
            <person name="Grimwood J."/>
            <person name="Gutierrez G."/>
            <person name="Heitman J."/>
            <person name="Henrissat B."/>
            <person name="Iturriaga E.A."/>
            <person name="Lang B.F."/>
            <person name="Lavin J.L."/>
            <person name="Lee S."/>
            <person name="Li W."/>
            <person name="Lindquist E."/>
            <person name="Lopez-Garcia S."/>
            <person name="Luque E.M."/>
            <person name="Marcos A.T."/>
            <person name="Martin J."/>
            <person name="McCluskey K."/>
            <person name="Medina H.R."/>
            <person name="Miralles-Duran A."/>
            <person name="Miyazaki A."/>
            <person name="Munoz-Torres E."/>
            <person name="Oguiza J.A."/>
            <person name="Ohm R."/>
            <person name="Olmedo M."/>
            <person name="Orejas M."/>
            <person name="Ortiz-Castellanos L."/>
            <person name="Pisabarro A.G."/>
            <person name="Rodriguez-Romero J."/>
            <person name="Ruiz-Herrera J."/>
            <person name="Ruiz-Vazquez R."/>
            <person name="Sanz C."/>
            <person name="Schackwitz W."/>
            <person name="Schmutz J."/>
            <person name="Shahriari M."/>
            <person name="Shelest E."/>
            <person name="Silva-Franco F."/>
            <person name="Soanes D."/>
            <person name="Syed K."/>
            <person name="Tagua V.G."/>
            <person name="Talbot N.J."/>
            <person name="Thon M."/>
            <person name="De vries R.P."/>
            <person name="Wiebenga A."/>
            <person name="Yadav J.S."/>
            <person name="Braun E.L."/>
            <person name="Baker S."/>
            <person name="Garre V."/>
            <person name="Horwitz B."/>
            <person name="Torres-Martinez S."/>
            <person name="Idnurm A."/>
            <person name="Herrera-Estrella A."/>
            <person name="Gabaldon T."/>
            <person name="Grigoriev I.V."/>
        </authorList>
    </citation>
    <scope>NUCLEOTIDE SEQUENCE [LARGE SCALE GENOMIC DNA]</scope>
    <source>
        <strain evidence="3">NRRL 1555(-)</strain>
    </source>
</reference>
<dbReference type="GeneID" id="29002367"/>
<dbReference type="SUPFAM" id="SSF81383">
    <property type="entry name" value="F-box domain"/>
    <property type="match status" value="1"/>
</dbReference>
<gene>
    <name evidence="2" type="ORF">PHYBLDRAFT_65437</name>
</gene>
<evidence type="ECO:0000313" key="3">
    <source>
        <dbReference type="Proteomes" id="UP000077315"/>
    </source>
</evidence>
<accession>A0A162U5N2</accession>
<organism evidence="2 3">
    <name type="scientific">Phycomyces blakesleeanus (strain ATCC 8743b / DSM 1359 / FGSC 10004 / NBRC 33097 / NRRL 1555)</name>
    <dbReference type="NCBI Taxonomy" id="763407"/>
    <lineage>
        <taxon>Eukaryota</taxon>
        <taxon>Fungi</taxon>
        <taxon>Fungi incertae sedis</taxon>
        <taxon>Mucoromycota</taxon>
        <taxon>Mucoromycotina</taxon>
        <taxon>Mucoromycetes</taxon>
        <taxon>Mucorales</taxon>
        <taxon>Phycomycetaceae</taxon>
        <taxon>Phycomyces</taxon>
    </lineage>
</organism>
<dbReference type="InterPro" id="IPR032675">
    <property type="entry name" value="LRR_dom_sf"/>
</dbReference>
<dbReference type="InParanoid" id="A0A162U5N2"/>
<dbReference type="AlphaFoldDB" id="A0A162U5N2"/>
<sequence>MVMNILYFTETCLSVGHNKSETSSDYVNCIVTSLQSSILFMSVNNLPFEILARIADFIPARDRSTCILICKTWLMAFLKSSWKEISISNKNLRCIGRIRMSDEKFDEKYGRHVRSLTLQPQLKATLKQLYSLQRRFQHIRRLSIQVGGLKFTKNNQIVDWSRWKLLVDLSIFVDNGYLEYSRTKILSALSHLPLLHRLTLQGKIGNTWTFLDWSDFEKIHTMLPKLEYLSTNIYLWEITATEVASLAKIKPANNLKYLEVTLINTEHRWLVYFARKYPNAHTVVCSTGCRREKNALFQDELASLLAGIPDIFPRLHTVDLVGFDMNPSCSVTLWSFFCNPSIRIKSSTAGVRINEPMPDSVQYFVDKSLNAYSKTLEDAQIVISSYANQVFTTLTFNPYPHLVTLSARMSCVNIELDLLLTQCPVLRQVHIVEGTLTLSPGASKICEPHGLYHFSLHNATIPPEAMNYLSFRCKSIRRMCLHKTVMDEGAFKDDGTVSLDMPYTRLWLVQRSPTVTYPQRYYVENKLLFEVERDTKTYDTRLKELDIDNILICIWE</sequence>
<dbReference type="InterPro" id="IPR001810">
    <property type="entry name" value="F-box_dom"/>
</dbReference>
<dbReference type="RefSeq" id="XP_018290563.1">
    <property type="nucleotide sequence ID" value="XM_018441461.1"/>
</dbReference>
<dbReference type="Proteomes" id="UP000077315">
    <property type="component" value="Unassembled WGS sequence"/>
</dbReference>
<dbReference type="SUPFAM" id="SSF52047">
    <property type="entry name" value="RNI-like"/>
    <property type="match status" value="1"/>
</dbReference>
<proteinExistence type="predicted"/>
<dbReference type="Gene3D" id="3.80.10.10">
    <property type="entry name" value="Ribonuclease Inhibitor"/>
    <property type="match status" value="1"/>
</dbReference>
<dbReference type="InterPro" id="IPR036047">
    <property type="entry name" value="F-box-like_dom_sf"/>
</dbReference>
<dbReference type="PROSITE" id="PS50181">
    <property type="entry name" value="FBOX"/>
    <property type="match status" value="1"/>
</dbReference>
<protein>
    <recommendedName>
        <fullName evidence="1">F-box domain-containing protein</fullName>
    </recommendedName>
</protein>
<keyword evidence="3" id="KW-1185">Reference proteome</keyword>
<evidence type="ECO:0000313" key="2">
    <source>
        <dbReference type="EMBL" id="OAD72523.1"/>
    </source>
</evidence>
<dbReference type="EMBL" id="KV440983">
    <property type="protein sequence ID" value="OAD72523.1"/>
    <property type="molecule type" value="Genomic_DNA"/>
</dbReference>
<feature type="domain" description="F-box" evidence="1">
    <location>
        <begin position="40"/>
        <end position="85"/>
    </location>
</feature>
<dbReference type="VEuPathDB" id="FungiDB:PHYBLDRAFT_65437"/>
<name>A0A162U5N2_PHYB8</name>